<dbReference type="AlphaFoldDB" id="A0A8X6IEP4"/>
<accession>A0A8X6IEP4</accession>
<evidence type="ECO:0000313" key="1">
    <source>
        <dbReference type="EMBL" id="GFR03330.1"/>
    </source>
</evidence>
<keyword evidence="2" id="KW-1185">Reference proteome</keyword>
<evidence type="ECO:0000313" key="2">
    <source>
        <dbReference type="Proteomes" id="UP000887116"/>
    </source>
</evidence>
<comment type="caution">
    <text evidence="1">The sequence shown here is derived from an EMBL/GenBank/DDBJ whole genome shotgun (WGS) entry which is preliminary data.</text>
</comment>
<protein>
    <submittedName>
        <fullName evidence="1">Uncharacterized protein</fullName>
    </submittedName>
</protein>
<dbReference type="Proteomes" id="UP000887116">
    <property type="component" value="Unassembled WGS sequence"/>
</dbReference>
<sequence>MSKLSANPSNSKAFNHRNRSLNLILFLFVVPKPFKQLSLSTMKLVEPQQEPLFQGKPSEEPSKKLGTIGNYHVYSRVNKYDKSSFCIKELFNFTVAKLICLLRMIKIKEWNWLIKFLSEKFSSKGKLDVFESPSSLAE</sequence>
<reference evidence="1" key="1">
    <citation type="submission" date="2020-07" db="EMBL/GenBank/DDBJ databases">
        <title>Multicomponent nature underlies the extraordinary mechanical properties of spider dragline silk.</title>
        <authorList>
            <person name="Kono N."/>
            <person name="Nakamura H."/>
            <person name="Mori M."/>
            <person name="Yoshida Y."/>
            <person name="Ohtoshi R."/>
            <person name="Malay A.D."/>
            <person name="Moran D.A.P."/>
            <person name="Tomita M."/>
            <person name="Numata K."/>
            <person name="Arakawa K."/>
        </authorList>
    </citation>
    <scope>NUCLEOTIDE SEQUENCE</scope>
</reference>
<organism evidence="1 2">
    <name type="scientific">Trichonephila clavata</name>
    <name type="common">Joro spider</name>
    <name type="synonym">Nephila clavata</name>
    <dbReference type="NCBI Taxonomy" id="2740835"/>
    <lineage>
        <taxon>Eukaryota</taxon>
        <taxon>Metazoa</taxon>
        <taxon>Ecdysozoa</taxon>
        <taxon>Arthropoda</taxon>
        <taxon>Chelicerata</taxon>
        <taxon>Arachnida</taxon>
        <taxon>Araneae</taxon>
        <taxon>Araneomorphae</taxon>
        <taxon>Entelegynae</taxon>
        <taxon>Araneoidea</taxon>
        <taxon>Nephilidae</taxon>
        <taxon>Trichonephila</taxon>
    </lineage>
</organism>
<dbReference type="EMBL" id="BMAO01015654">
    <property type="protein sequence ID" value="GFR03330.1"/>
    <property type="molecule type" value="Genomic_DNA"/>
</dbReference>
<name>A0A8X6IEP4_TRICU</name>
<gene>
    <name evidence="1" type="ORF">TNCT_511311</name>
</gene>
<proteinExistence type="predicted"/>